<dbReference type="PANTHER" id="PTHR34217">
    <property type="entry name" value="METAL-DEPENDENT CARBOXYPEPTIDASE"/>
    <property type="match status" value="1"/>
</dbReference>
<dbReference type="EMBL" id="AXZF01000141">
    <property type="protein sequence ID" value="ERT66610.1"/>
    <property type="molecule type" value="Genomic_DNA"/>
</dbReference>
<protein>
    <recommendedName>
        <fullName evidence="1">Metal-dependent carboxypeptidase</fullName>
        <ecNumber evidence="1">3.4.17.19</ecNumber>
    </recommendedName>
</protein>
<evidence type="ECO:0000256" key="3">
    <source>
        <dbReference type="PIRSR" id="PIRSR006615-2"/>
    </source>
</evidence>
<keyword evidence="1" id="KW-0645">Protease</keyword>
<dbReference type="STRING" id="1319815.HMPREF0202_02613"/>
<dbReference type="CDD" id="cd06460">
    <property type="entry name" value="M32_Taq"/>
    <property type="match status" value="1"/>
</dbReference>
<dbReference type="PANTHER" id="PTHR34217:SF1">
    <property type="entry name" value="CARBOXYPEPTIDASE 1"/>
    <property type="match status" value="1"/>
</dbReference>
<comment type="similarity">
    <text evidence="1">Belongs to the peptidase M32 family.</text>
</comment>
<dbReference type="PIRSF" id="PIRSF006615">
    <property type="entry name" value="Zn_crbxpep_Taq"/>
    <property type="match status" value="1"/>
</dbReference>
<dbReference type="EC" id="3.4.17.19" evidence="1"/>
<keyword evidence="1" id="KW-0482">Metalloprotease</keyword>
<comment type="caution">
    <text evidence="4">The sequence shown here is derived from an EMBL/GenBank/DDBJ whole genome shotgun (WGS) entry which is preliminary data.</text>
</comment>
<dbReference type="SUPFAM" id="SSF55486">
    <property type="entry name" value="Metalloproteases ('zincins'), catalytic domain"/>
    <property type="match status" value="1"/>
</dbReference>
<evidence type="ECO:0000256" key="2">
    <source>
        <dbReference type="PIRSR" id="PIRSR006615-1"/>
    </source>
</evidence>
<keyword evidence="1" id="KW-0378">Hydrolase</keyword>
<keyword evidence="2" id="KW-0862">Zinc</keyword>
<accession>U7V4W9</accession>
<dbReference type="PATRIC" id="fig|1319815.3.peg.2504"/>
<proteinExistence type="inferred from homology"/>
<dbReference type="GO" id="GO:0004181">
    <property type="term" value="F:metallocarboxypeptidase activity"/>
    <property type="evidence" value="ECO:0007669"/>
    <property type="project" value="UniProtKB-UniRule"/>
</dbReference>
<dbReference type="InterPro" id="IPR001333">
    <property type="entry name" value="Peptidase_M32_Taq"/>
</dbReference>
<dbReference type="PROSITE" id="PS52034">
    <property type="entry name" value="PEPTIDASE_M32"/>
    <property type="match status" value="1"/>
</dbReference>
<dbReference type="RefSeq" id="WP_023052142.1">
    <property type="nucleotide sequence ID" value="NZ_CP173062.2"/>
</dbReference>
<feature type="binding site" evidence="2">
    <location>
        <position position="297"/>
    </location>
    <ligand>
        <name>Zn(2+)</name>
        <dbReference type="ChEBI" id="CHEBI:29105"/>
        <note>catalytic</note>
    </ligand>
</feature>
<dbReference type="Proteomes" id="UP000017081">
    <property type="component" value="Unassembled WGS sequence"/>
</dbReference>
<keyword evidence="5" id="KW-1185">Reference proteome</keyword>
<comment type="function">
    <text evidence="1">Broad specificity carboxypetidase that releases amino acids sequentially from the C-terminus, including neutral, aromatic, polar and basic residues.</text>
</comment>
<dbReference type="Pfam" id="PF02074">
    <property type="entry name" value="Peptidase_M32"/>
    <property type="match status" value="1"/>
</dbReference>
<dbReference type="eggNOG" id="COG2317">
    <property type="taxonomic scope" value="Bacteria"/>
</dbReference>
<evidence type="ECO:0000313" key="5">
    <source>
        <dbReference type="Proteomes" id="UP000017081"/>
    </source>
</evidence>
<feature type="active site" description="Proton donor/acceptor" evidence="3">
    <location>
        <position position="268"/>
    </location>
</feature>
<gene>
    <name evidence="4" type="ORF">HMPREF0202_02613</name>
</gene>
<dbReference type="Gene3D" id="1.10.1370.30">
    <property type="match status" value="1"/>
</dbReference>
<comment type="catalytic activity">
    <reaction evidence="1">
        <text>Release of a C-terminal amino acid with broad specificity, except for -Pro.</text>
        <dbReference type="EC" id="3.4.17.19"/>
    </reaction>
</comment>
<sequence>MDLFYEKKQEALKIELKEIEYLKYTLNTLLYWDKLIYMPKGAIGYRSEIIQFLSKDIYNRFSSPKFLKLQEYFEKSPKKNEVIEATLKKIKNNSNFVQKIPLKEYEDYMNLITLSEDIWKKAKVENSFDEFSLCLEKIVAHFKNFTKYWGYKKTPYDALLRYYDIDINCDELDILIEDLKKFIIPLVKEIEKNSRDSIAKDFSGEYDFNKQMELSKYILSITGFDFTYGRVDLGEHPTTLAASPKDVRVVTSFDKNDLKVGIYNTFHEAGKGLYEQGISENLLGTLLAEVSSQVLEESQARFYENIVGRDKNISSLILKKIKELFPQLKDKEDIDFYRLVNEVKPSPIRIEADELTYILHIIIRYEIEKDLLEGRLDVKDLPELWNKKYKEYLGVVPKSFSEGVLQDIHWASGYFGFFPVYLIAELYSHQLKKTLEKECNISSENIDVENLKKINIWLRDNIYCHGALYSSKEILKRLTGENLSSKYYIEYLKSKYYKLYNIK</sequence>
<evidence type="ECO:0000256" key="1">
    <source>
        <dbReference type="PIRNR" id="PIRNR006615"/>
    </source>
</evidence>
<evidence type="ECO:0000313" key="4">
    <source>
        <dbReference type="EMBL" id="ERT66610.1"/>
    </source>
</evidence>
<feature type="binding site" evidence="2">
    <location>
        <position position="267"/>
    </location>
    <ligand>
        <name>Zn(2+)</name>
        <dbReference type="ChEBI" id="CHEBI:29105"/>
        <note>catalytic</note>
    </ligand>
</feature>
<dbReference type="HOGENOM" id="CLU_032916_1_1_0"/>
<dbReference type="GO" id="GO:0006508">
    <property type="term" value="P:proteolysis"/>
    <property type="evidence" value="ECO:0007669"/>
    <property type="project" value="UniProtKB-UniRule"/>
</dbReference>
<dbReference type="GO" id="GO:0046872">
    <property type="term" value="F:metal ion binding"/>
    <property type="evidence" value="ECO:0007669"/>
    <property type="project" value="UniProtKB-KW"/>
</dbReference>
<organism evidence="4 5">
    <name type="scientific">Cetobacterium somerae ATCC BAA-474</name>
    <dbReference type="NCBI Taxonomy" id="1319815"/>
    <lineage>
        <taxon>Bacteria</taxon>
        <taxon>Fusobacteriati</taxon>
        <taxon>Fusobacteriota</taxon>
        <taxon>Fusobacteriia</taxon>
        <taxon>Fusobacteriales</taxon>
        <taxon>Fusobacteriaceae</taxon>
        <taxon>Cetobacterium</taxon>
    </lineage>
</organism>
<dbReference type="AlphaFoldDB" id="U7V4W9"/>
<comment type="cofactor">
    <cofactor evidence="2">
        <name>Zn(2+)</name>
        <dbReference type="ChEBI" id="CHEBI:29105"/>
    </cofactor>
    <text evidence="2">Binds 1 zinc ion per subunit.</text>
</comment>
<dbReference type="PRINTS" id="PR00998">
    <property type="entry name" value="CRBOXYPTASET"/>
</dbReference>
<keyword evidence="1 4" id="KW-0121">Carboxypeptidase</keyword>
<name>U7V4W9_9FUSO</name>
<reference evidence="4 5" key="1">
    <citation type="submission" date="2013-08" db="EMBL/GenBank/DDBJ databases">
        <authorList>
            <person name="Weinstock G."/>
            <person name="Sodergren E."/>
            <person name="Wylie T."/>
            <person name="Fulton L."/>
            <person name="Fulton R."/>
            <person name="Fronick C."/>
            <person name="O'Laughlin M."/>
            <person name="Godfrey J."/>
            <person name="Miner T."/>
            <person name="Herter B."/>
            <person name="Appelbaum E."/>
            <person name="Cordes M."/>
            <person name="Lek S."/>
            <person name="Wollam A."/>
            <person name="Pepin K.H."/>
            <person name="Palsikar V.B."/>
            <person name="Mitreva M."/>
            <person name="Wilson R.K."/>
        </authorList>
    </citation>
    <scope>NUCLEOTIDE SEQUENCE [LARGE SCALE GENOMIC DNA]</scope>
    <source>
        <strain evidence="4 5">ATCC BAA-474</strain>
    </source>
</reference>
<keyword evidence="1 2" id="KW-0479">Metal-binding</keyword>